<comment type="cofactor">
    <cofactor evidence="1">
        <name>Mo-bis(molybdopterin guanine dinucleotide)</name>
        <dbReference type="ChEBI" id="CHEBI:60539"/>
    </cofactor>
</comment>
<dbReference type="Gene3D" id="3.40.228.10">
    <property type="entry name" value="Dimethylsulfoxide Reductase, domain 2"/>
    <property type="match status" value="1"/>
</dbReference>
<feature type="region of interest" description="Disordered" evidence="8">
    <location>
        <begin position="746"/>
        <end position="767"/>
    </location>
</feature>
<evidence type="ECO:0000313" key="10">
    <source>
        <dbReference type="EMBL" id="VTP03578.1"/>
    </source>
</evidence>
<dbReference type="InterPro" id="IPR006963">
    <property type="entry name" value="Mopterin_OxRdtase_4Fe-4S_dom"/>
</dbReference>
<dbReference type="PROSITE" id="PS00932">
    <property type="entry name" value="MOLYBDOPTERIN_PROK_3"/>
    <property type="match status" value="1"/>
</dbReference>
<dbReference type="Gene3D" id="2.40.40.20">
    <property type="match status" value="1"/>
</dbReference>
<keyword evidence="7" id="KW-0411">Iron-sulfur</keyword>
<dbReference type="PANTHER" id="PTHR43742">
    <property type="entry name" value="TRIMETHYLAMINE-N-OXIDE REDUCTASE"/>
    <property type="match status" value="1"/>
</dbReference>
<dbReference type="AlphaFoldDB" id="A0A653F1R2"/>
<accession>A0A653F1R2</accession>
<dbReference type="Pfam" id="PF04879">
    <property type="entry name" value="Molybdop_Fe4S4"/>
    <property type="match status" value="1"/>
</dbReference>
<evidence type="ECO:0000256" key="7">
    <source>
        <dbReference type="ARBA" id="ARBA00023014"/>
    </source>
</evidence>
<comment type="similarity">
    <text evidence="2">Belongs to the prokaryotic molybdopterin-containing oxidoreductase family.</text>
</comment>
<dbReference type="InterPro" id="IPR009010">
    <property type="entry name" value="Asp_de-COase-like_dom_sf"/>
</dbReference>
<dbReference type="InterPro" id="IPR050612">
    <property type="entry name" value="Prok_Mopterin_Oxidored"/>
</dbReference>
<evidence type="ECO:0000256" key="5">
    <source>
        <dbReference type="ARBA" id="ARBA00023002"/>
    </source>
</evidence>
<dbReference type="PROSITE" id="PS51669">
    <property type="entry name" value="4FE4S_MOW_BIS_MGD"/>
    <property type="match status" value="1"/>
</dbReference>
<dbReference type="Pfam" id="PF00384">
    <property type="entry name" value="Molybdopterin"/>
    <property type="match status" value="1"/>
</dbReference>
<dbReference type="SUPFAM" id="SSF53706">
    <property type="entry name" value="Formate dehydrogenase/DMSO reductase, domains 1-3"/>
    <property type="match status" value="1"/>
</dbReference>
<evidence type="ECO:0000256" key="6">
    <source>
        <dbReference type="ARBA" id="ARBA00023004"/>
    </source>
</evidence>
<keyword evidence="5" id="KW-0560">Oxidoreductase</keyword>
<dbReference type="GO" id="GO:0043546">
    <property type="term" value="F:molybdopterin cofactor binding"/>
    <property type="evidence" value="ECO:0007669"/>
    <property type="project" value="InterPro"/>
</dbReference>
<protein>
    <submittedName>
        <fullName evidence="10">Formate dehydrogenase H</fullName>
    </submittedName>
</protein>
<dbReference type="Pfam" id="PF01568">
    <property type="entry name" value="Molydop_binding"/>
    <property type="match status" value="1"/>
</dbReference>
<dbReference type="InterPro" id="IPR006657">
    <property type="entry name" value="MoPterin_dinucl-bd_dom"/>
</dbReference>
<evidence type="ECO:0000256" key="8">
    <source>
        <dbReference type="SAM" id="MobiDB-lite"/>
    </source>
</evidence>
<dbReference type="InterPro" id="IPR006656">
    <property type="entry name" value="Mopterin_OxRdtase"/>
</dbReference>
<dbReference type="SMART" id="SM00926">
    <property type="entry name" value="Molybdop_Fe4S4"/>
    <property type="match status" value="1"/>
</dbReference>
<dbReference type="GO" id="GO:0051536">
    <property type="term" value="F:iron-sulfur cluster binding"/>
    <property type="evidence" value="ECO:0007669"/>
    <property type="project" value="UniProtKB-KW"/>
</dbReference>
<keyword evidence="6" id="KW-0408">Iron</keyword>
<feature type="domain" description="4Fe-4S Mo/W bis-MGD-type" evidence="9">
    <location>
        <begin position="28"/>
        <end position="84"/>
    </location>
</feature>
<name>A0A653F1R2_9MYCO</name>
<evidence type="ECO:0000259" key="9">
    <source>
        <dbReference type="PROSITE" id="PS51669"/>
    </source>
</evidence>
<reference evidence="10" key="1">
    <citation type="submission" date="2019-05" db="EMBL/GenBank/DDBJ databases">
        <authorList>
            <person name="Naeem R."/>
            <person name="Antony C."/>
            <person name="Guan Q."/>
        </authorList>
    </citation>
    <scope>NUCLEOTIDE SEQUENCE</scope>
    <source>
        <strain evidence="10">2</strain>
    </source>
</reference>
<evidence type="ECO:0000256" key="4">
    <source>
        <dbReference type="ARBA" id="ARBA00022723"/>
    </source>
</evidence>
<evidence type="ECO:0000256" key="2">
    <source>
        <dbReference type="ARBA" id="ARBA00010312"/>
    </source>
</evidence>
<sequence>MMLRCHALKMGQHQQVQPRDVPATPDGARTIYTFCRYCLASCGVEVSVEGNRVCKISADKQNPHSWRDFCAKGRTAAQMVEHPRRILAPMRRVGDRYVEATWEEAIADIATRLTGLIEADGPDAIAAYYGNPAGFSLSNLIFMNAWLDAVGTHNRYAVGSVDQNALHVVAEAMYGSAIMVPVSDIDNCDYFLLVGTNPAVSAWNWVESAPGGWQRALARQKQGAKIVVVDPLRTESADKADVHIAVRPGQDWALLLAMVKVILDERLEHRADCAQLATGMPALRQLLTEAELDDLTHRCGVPRPQIESTAREFATSRSAMAITRTGISLHVSGSVGEWLGHVLNVITGRMDRPGGRRFEPGYVDSLRLAAATKPPEHRSRLTGRTMVAGAHALSELPAEITTPGPGQIRALVINAGNPVVSGPDGAALDSALAQLDLLVAIDFVQRESHRHAHWLLPAVHWLERDDLLALTSNLHDEPYVQYGVRAVNPPATAREEWRIFVDLALAMDVPLFGIKGVNGFIRTSRRLARLTRRPTLEFTPHWINRIIVATSRNVNGHKLKWRELLANPHGMVLGPREYGHFAAALRTADKRVHIAPTELVARARELLAAAPSEAPPGYPFQIGNRRHRHSMNSFLNELPGLHPGGKGSVVLIHPADAATLGIGDGDPVRVYSPVGEIEANASLSDRPRRGVIVINHGWGSRIFDPHTGSAPQSFGVNRNLLIDAEPVDPLSQTPAMNSTYVGVARRGAGPTVAEPSPPPALSPRNRT</sequence>
<dbReference type="PANTHER" id="PTHR43742:SF6">
    <property type="entry name" value="OXIDOREDUCTASE YYAE-RELATED"/>
    <property type="match status" value="1"/>
</dbReference>
<keyword evidence="3" id="KW-0500">Molybdenum</keyword>
<evidence type="ECO:0000256" key="1">
    <source>
        <dbReference type="ARBA" id="ARBA00001942"/>
    </source>
</evidence>
<dbReference type="GO" id="GO:0046872">
    <property type="term" value="F:metal ion binding"/>
    <property type="evidence" value="ECO:0007669"/>
    <property type="project" value="UniProtKB-KW"/>
</dbReference>
<keyword evidence="4" id="KW-0479">Metal-binding</keyword>
<dbReference type="Gene3D" id="2.20.25.90">
    <property type="entry name" value="ADC-like domains"/>
    <property type="match status" value="1"/>
</dbReference>
<evidence type="ECO:0000256" key="3">
    <source>
        <dbReference type="ARBA" id="ARBA00022505"/>
    </source>
</evidence>
<dbReference type="GO" id="GO:0016491">
    <property type="term" value="F:oxidoreductase activity"/>
    <property type="evidence" value="ECO:0007669"/>
    <property type="project" value="UniProtKB-KW"/>
</dbReference>
<gene>
    <name evidence="10" type="primary">fdhF_3</name>
    <name evidence="10" type="ORF">BIN_B_05147</name>
</gene>
<dbReference type="Gene3D" id="3.40.50.740">
    <property type="match status" value="1"/>
</dbReference>
<dbReference type="EMBL" id="LR589165">
    <property type="protein sequence ID" value="VTP03578.1"/>
    <property type="molecule type" value="Genomic_DNA"/>
</dbReference>
<organism evidence="10">
    <name type="scientific">Mycobacterium riyadhense</name>
    <dbReference type="NCBI Taxonomy" id="486698"/>
    <lineage>
        <taxon>Bacteria</taxon>
        <taxon>Bacillati</taxon>
        <taxon>Actinomycetota</taxon>
        <taxon>Actinomycetes</taxon>
        <taxon>Mycobacteriales</taxon>
        <taxon>Mycobacteriaceae</taxon>
        <taxon>Mycobacterium</taxon>
    </lineage>
</organism>
<dbReference type="SUPFAM" id="SSF50692">
    <property type="entry name" value="ADC-like"/>
    <property type="match status" value="1"/>
</dbReference>
<proteinExistence type="inferred from homology"/>
<dbReference type="InterPro" id="IPR006655">
    <property type="entry name" value="Mopterin_OxRdtase_prok_CS"/>
</dbReference>